<dbReference type="InterPro" id="IPR009057">
    <property type="entry name" value="Homeodomain-like_sf"/>
</dbReference>
<dbReference type="Pfam" id="PF12833">
    <property type="entry name" value="HTH_18"/>
    <property type="match status" value="1"/>
</dbReference>
<dbReference type="InterPro" id="IPR018060">
    <property type="entry name" value="HTH_AraC"/>
</dbReference>
<keyword evidence="1" id="KW-0805">Transcription regulation</keyword>
<dbReference type="GO" id="GO:0003700">
    <property type="term" value="F:DNA-binding transcription factor activity"/>
    <property type="evidence" value="ECO:0007669"/>
    <property type="project" value="InterPro"/>
</dbReference>
<evidence type="ECO:0000259" key="4">
    <source>
        <dbReference type="PROSITE" id="PS01124"/>
    </source>
</evidence>
<accession>Q2RW53</accession>
<evidence type="ECO:0000256" key="1">
    <source>
        <dbReference type="ARBA" id="ARBA00023015"/>
    </source>
</evidence>
<dbReference type="PANTHER" id="PTHR47893">
    <property type="entry name" value="REGULATORY PROTEIN PCHR"/>
    <property type="match status" value="1"/>
</dbReference>
<dbReference type="EnsemblBacteria" id="ABC21642">
    <property type="protein sequence ID" value="ABC21642"/>
    <property type="gene ID" value="Rru_A0841"/>
</dbReference>
<evidence type="ECO:0000313" key="5">
    <source>
        <dbReference type="EMBL" id="ABC21642.1"/>
    </source>
</evidence>
<dbReference type="PATRIC" id="fig|269796.9.peg.895"/>
<dbReference type="InterPro" id="IPR053142">
    <property type="entry name" value="PchR_regulatory_protein"/>
</dbReference>
<feature type="domain" description="HTH araC/xylS-type" evidence="4">
    <location>
        <begin position="201"/>
        <end position="296"/>
    </location>
</feature>
<dbReference type="Gene3D" id="1.10.10.60">
    <property type="entry name" value="Homeodomain-like"/>
    <property type="match status" value="2"/>
</dbReference>
<evidence type="ECO:0000256" key="2">
    <source>
        <dbReference type="ARBA" id="ARBA00023125"/>
    </source>
</evidence>
<proteinExistence type="predicted"/>
<keyword evidence="2" id="KW-0238">DNA-binding</keyword>
<dbReference type="SUPFAM" id="SSF46689">
    <property type="entry name" value="Homeodomain-like"/>
    <property type="match status" value="2"/>
</dbReference>
<gene>
    <name evidence="5" type="ordered locus">Rru_A0841</name>
</gene>
<dbReference type="eggNOG" id="COG2207">
    <property type="taxonomic scope" value="Bacteria"/>
</dbReference>
<dbReference type="SMART" id="SM00342">
    <property type="entry name" value="HTH_ARAC"/>
    <property type="match status" value="1"/>
</dbReference>
<evidence type="ECO:0000313" key="6">
    <source>
        <dbReference type="Proteomes" id="UP000001929"/>
    </source>
</evidence>
<evidence type="ECO:0000256" key="3">
    <source>
        <dbReference type="ARBA" id="ARBA00023163"/>
    </source>
</evidence>
<dbReference type="PhylomeDB" id="Q2RW53"/>
<dbReference type="InterPro" id="IPR018062">
    <property type="entry name" value="HTH_AraC-typ_CS"/>
</dbReference>
<dbReference type="PROSITE" id="PS01124">
    <property type="entry name" value="HTH_ARAC_FAMILY_2"/>
    <property type="match status" value="1"/>
</dbReference>
<protein>
    <submittedName>
        <fullName evidence="5">Transcriptional regulator, AraC family</fullName>
    </submittedName>
</protein>
<dbReference type="GO" id="GO:0043565">
    <property type="term" value="F:sequence-specific DNA binding"/>
    <property type="evidence" value="ECO:0007669"/>
    <property type="project" value="InterPro"/>
</dbReference>
<organism evidence="5 6">
    <name type="scientific">Rhodospirillum rubrum (strain ATCC 11170 / ATH 1.1.1 / DSM 467 / LMG 4362 / NCIMB 8255 / S1)</name>
    <dbReference type="NCBI Taxonomy" id="269796"/>
    <lineage>
        <taxon>Bacteria</taxon>
        <taxon>Pseudomonadati</taxon>
        <taxon>Pseudomonadota</taxon>
        <taxon>Alphaproteobacteria</taxon>
        <taxon>Rhodospirillales</taxon>
        <taxon>Rhodospirillaceae</taxon>
        <taxon>Rhodospirillum</taxon>
    </lineage>
</organism>
<sequence length="296" mass="32832">MSITIITPPKTAGIVVKPESRMDVSCIDPQMTLMAGTYCSDTEDWYEEPLERGVRLILVQSGRLRCRVPGQPEHLIEGPMLCTIANAGDFTSAQVYDTARPLRYTMLQLFDDDLEGRLGWLPDSLRPRRGEDPLMISCPATKAIQALASQIATCQMDGPIRDFYLGGKALELAALSVQTLSGAPATGSDESITSAEVERIHAARAILVEALREPPTLDQLALRVGMNRRKLTLGFRKVFGTSVFCYLQEYRLREAHRMLCDEEANVSTVAHLVGYSPAHFATAFRKRYGLSPRDIR</sequence>
<name>Q2RW53_RHORT</name>
<dbReference type="PANTHER" id="PTHR47893:SF1">
    <property type="entry name" value="REGULATORY PROTEIN PCHR"/>
    <property type="match status" value="1"/>
</dbReference>
<dbReference type="STRING" id="269796.Rru_A0841"/>
<dbReference type="Proteomes" id="UP000001929">
    <property type="component" value="Chromosome"/>
</dbReference>
<reference evidence="5 6" key="1">
    <citation type="journal article" date="2011" name="Stand. Genomic Sci.">
        <title>Complete genome sequence of Rhodospirillum rubrum type strain (S1).</title>
        <authorList>
            <person name="Munk A.C."/>
            <person name="Copeland A."/>
            <person name="Lucas S."/>
            <person name="Lapidus A."/>
            <person name="Del Rio T.G."/>
            <person name="Barry K."/>
            <person name="Detter J.C."/>
            <person name="Hammon N."/>
            <person name="Israni S."/>
            <person name="Pitluck S."/>
            <person name="Brettin T."/>
            <person name="Bruce D."/>
            <person name="Han C."/>
            <person name="Tapia R."/>
            <person name="Gilna P."/>
            <person name="Schmutz J."/>
            <person name="Larimer F."/>
            <person name="Land M."/>
            <person name="Kyrpides N.C."/>
            <person name="Mavromatis K."/>
            <person name="Richardson P."/>
            <person name="Rohde M."/>
            <person name="Goker M."/>
            <person name="Klenk H.P."/>
            <person name="Zhang Y."/>
            <person name="Roberts G.P."/>
            <person name="Reslewic S."/>
            <person name="Schwartz D.C."/>
        </authorList>
    </citation>
    <scope>NUCLEOTIDE SEQUENCE [LARGE SCALE GENOMIC DNA]</scope>
    <source>
        <strain evidence="6">ATCC 11170 / ATH 1.1.1 / DSM 467 / LMG 4362 / NCIMB 8255 / S1</strain>
    </source>
</reference>
<dbReference type="KEGG" id="rru:Rru_A0841"/>
<dbReference type="PROSITE" id="PS00041">
    <property type="entry name" value="HTH_ARAC_FAMILY_1"/>
    <property type="match status" value="1"/>
</dbReference>
<keyword evidence="6" id="KW-1185">Reference proteome</keyword>
<dbReference type="HOGENOM" id="CLU_052345_4_2_5"/>
<keyword evidence="3" id="KW-0804">Transcription</keyword>
<dbReference type="EMBL" id="CP000230">
    <property type="protein sequence ID" value="ABC21642.1"/>
    <property type="molecule type" value="Genomic_DNA"/>
</dbReference>
<dbReference type="AlphaFoldDB" id="Q2RW53"/>